<evidence type="ECO:0000256" key="1">
    <source>
        <dbReference type="ARBA" id="ARBA00004613"/>
    </source>
</evidence>
<evidence type="ECO:0000313" key="9">
    <source>
        <dbReference type="Proteomes" id="UP001500889"/>
    </source>
</evidence>
<dbReference type="SMART" id="SM00198">
    <property type="entry name" value="SCP"/>
    <property type="match status" value="1"/>
</dbReference>
<evidence type="ECO:0000256" key="2">
    <source>
        <dbReference type="ARBA" id="ARBA00009923"/>
    </source>
</evidence>
<dbReference type="PANTHER" id="PTHR10334">
    <property type="entry name" value="CYSTEINE-RICH SECRETORY PROTEIN-RELATED"/>
    <property type="match status" value="1"/>
</dbReference>
<dbReference type="Gene3D" id="3.40.33.10">
    <property type="entry name" value="CAP"/>
    <property type="match status" value="1"/>
</dbReference>
<dbReference type="InterPro" id="IPR034763">
    <property type="entry name" value="P14a_insect"/>
</dbReference>
<dbReference type="PIRSF" id="PIRSF038921">
    <property type="entry name" value="P14a"/>
    <property type="match status" value="1"/>
</dbReference>
<sequence>MKFAPFALLALAVGVAQATDYCSWDICNGGSHIACGHSNWWSSNCPSNVQEIIMDDYHKWVLVQSHNEKRNYIAGGNDRNHNAACRMATMQWDNELAYLALLNVAQCDMNHDGCHNTDNFKYSGQNLAWMAFSGDLPNSATVLANSVQMWYDEVTNSNSGIIEYGYPSGYTGPAIGHFTVMVAERNTRVGCAAATYTRDGWNQVLVACNYATTNMIGRQIYSSCARGGQLCGSGTNRDFPNLCSYNEWYDVTSW</sequence>
<dbReference type="InterPro" id="IPR002413">
    <property type="entry name" value="V5_allergen-like"/>
</dbReference>
<comment type="similarity">
    <text evidence="2">Belongs to the CRISP family.</text>
</comment>
<dbReference type="Pfam" id="PF00188">
    <property type="entry name" value="CAP"/>
    <property type="match status" value="1"/>
</dbReference>
<evidence type="ECO:0000256" key="5">
    <source>
        <dbReference type="ARBA" id="ARBA00068306"/>
    </source>
</evidence>
<feature type="signal peptide" evidence="6">
    <location>
        <begin position="1"/>
        <end position="18"/>
    </location>
</feature>
<dbReference type="PRINTS" id="PR00838">
    <property type="entry name" value="V5ALLERGEN"/>
</dbReference>
<evidence type="ECO:0000256" key="4">
    <source>
        <dbReference type="ARBA" id="ARBA00022729"/>
    </source>
</evidence>
<dbReference type="InterPro" id="IPR001283">
    <property type="entry name" value="CRISP-related"/>
</dbReference>
<dbReference type="AlphaFoldDB" id="A0AAU9FZ40"/>
<reference evidence="8 9" key="1">
    <citation type="submission" date="2024-02" db="EMBL/GenBank/DDBJ databases">
        <title>A chromosome-level genome assembly of Drosophila madeirensis, a fruit fly species endemic to Madeira island.</title>
        <authorList>
            <person name="Tomihara K."/>
            <person name="Llopart A."/>
            <person name="Yamamoto D."/>
        </authorList>
    </citation>
    <scope>NUCLEOTIDE SEQUENCE [LARGE SCALE GENOMIC DNA]</scope>
    <source>
        <strain evidence="8 9">RF1</strain>
    </source>
</reference>
<dbReference type="CDD" id="cd05380">
    <property type="entry name" value="CAP_euk"/>
    <property type="match status" value="1"/>
</dbReference>
<accession>A0AAU9FZ40</accession>
<evidence type="ECO:0000256" key="3">
    <source>
        <dbReference type="ARBA" id="ARBA00022525"/>
    </source>
</evidence>
<keyword evidence="3" id="KW-0964">Secreted</keyword>
<evidence type="ECO:0000313" key="8">
    <source>
        <dbReference type="EMBL" id="BFG01502.1"/>
    </source>
</evidence>
<dbReference type="InterPro" id="IPR035940">
    <property type="entry name" value="CAP_sf"/>
</dbReference>
<evidence type="ECO:0000259" key="7">
    <source>
        <dbReference type="SMART" id="SM00198"/>
    </source>
</evidence>
<gene>
    <name evidence="8" type="ORF">DMAD_01244</name>
</gene>
<evidence type="ECO:0000256" key="6">
    <source>
        <dbReference type="SAM" id="SignalP"/>
    </source>
</evidence>
<organism evidence="8 9">
    <name type="scientific">Drosophila madeirensis</name>
    <name type="common">Fruit fly</name>
    <dbReference type="NCBI Taxonomy" id="30013"/>
    <lineage>
        <taxon>Eukaryota</taxon>
        <taxon>Metazoa</taxon>
        <taxon>Ecdysozoa</taxon>
        <taxon>Arthropoda</taxon>
        <taxon>Hexapoda</taxon>
        <taxon>Insecta</taxon>
        <taxon>Pterygota</taxon>
        <taxon>Neoptera</taxon>
        <taxon>Endopterygota</taxon>
        <taxon>Diptera</taxon>
        <taxon>Brachycera</taxon>
        <taxon>Muscomorpha</taxon>
        <taxon>Ephydroidea</taxon>
        <taxon>Drosophilidae</taxon>
        <taxon>Drosophila</taxon>
        <taxon>Sophophora</taxon>
    </lineage>
</organism>
<proteinExistence type="inferred from homology"/>
<dbReference type="Proteomes" id="UP001500889">
    <property type="component" value="Chromosome A"/>
</dbReference>
<comment type="subcellular location">
    <subcellularLocation>
        <location evidence="1">Secreted</location>
    </subcellularLocation>
</comment>
<dbReference type="GO" id="GO:0005576">
    <property type="term" value="C:extracellular region"/>
    <property type="evidence" value="ECO:0007669"/>
    <property type="project" value="UniProtKB-SubCell"/>
</dbReference>
<dbReference type="FunFam" id="3.40.33.10:FF:000007">
    <property type="entry name" value="Venom allergen"/>
    <property type="match status" value="1"/>
</dbReference>
<keyword evidence="4 6" id="KW-0732">Signal</keyword>
<feature type="domain" description="SCP" evidence="7">
    <location>
        <begin position="56"/>
        <end position="217"/>
    </location>
</feature>
<name>A0AAU9FZ40_DROMD</name>
<dbReference type="InterPro" id="IPR014044">
    <property type="entry name" value="CAP_dom"/>
</dbReference>
<feature type="chain" id="PRO_5043571982" description="Venom allergen-1" evidence="6">
    <location>
        <begin position="19"/>
        <end position="254"/>
    </location>
</feature>
<protein>
    <recommendedName>
        <fullName evidence="5">Venom allergen-1</fullName>
    </recommendedName>
</protein>
<dbReference type="SUPFAM" id="SSF55797">
    <property type="entry name" value="PR-1-like"/>
    <property type="match status" value="1"/>
</dbReference>
<keyword evidence="9" id="KW-1185">Reference proteome</keyword>
<dbReference type="EMBL" id="AP029266">
    <property type="protein sequence ID" value="BFG01502.1"/>
    <property type="molecule type" value="Genomic_DNA"/>
</dbReference>